<keyword evidence="1" id="KW-1015">Disulfide bond</keyword>
<proteinExistence type="predicted"/>
<reference evidence="2 3" key="1">
    <citation type="submission" date="2016-10" db="EMBL/GenBank/DDBJ databases">
        <authorList>
            <person name="de Groot N.N."/>
        </authorList>
    </citation>
    <scope>NUCLEOTIDE SEQUENCE [LARGE SCALE GENOMIC DNA]</scope>
    <source>
        <strain evidence="2 3">CGMCC 1.6134</strain>
    </source>
</reference>
<name>A0A1I4LYT9_9BACI</name>
<gene>
    <name evidence="2" type="ORF">SAMN04488054_10979</name>
</gene>
<evidence type="ECO:0000256" key="1">
    <source>
        <dbReference type="PIRSR" id="PIRSR012565-1"/>
    </source>
</evidence>
<dbReference type="Pfam" id="PF06265">
    <property type="entry name" value="YutD-like"/>
    <property type="match status" value="1"/>
</dbReference>
<dbReference type="Proteomes" id="UP000199668">
    <property type="component" value="Unassembled WGS sequence"/>
</dbReference>
<dbReference type="PIRSF" id="PIRSF012565">
    <property type="entry name" value="DUF1027"/>
    <property type="match status" value="1"/>
</dbReference>
<dbReference type="InterPro" id="IPR038141">
    <property type="entry name" value="YutD-like_sf"/>
</dbReference>
<evidence type="ECO:0000313" key="2">
    <source>
        <dbReference type="EMBL" id="SFL96171.1"/>
    </source>
</evidence>
<dbReference type="InterPro" id="IPR009370">
    <property type="entry name" value="YutD-like"/>
</dbReference>
<dbReference type="EMBL" id="FOTY01000009">
    <property type="protein sequence ID" value="SFL96171.1"/>
    <property type="molecule type" value="Genomic_DNA"/>
</dbReference>
<sequence>MAVISKVRCLVVIQVHGRNYELLEESRDGWDEQVFKERYSEVLNKYDYIVGDWGHNQLRLRGFFEDSRKKVSYDFKIGTLQDYLLEYCNFGCAYFVLKQVREEQTE</sequence>
<accession>A0A1I4LYT9</accession>
<dbReference type="Gene3D" id="3.50.4.20">
    <property type="match status" value="1"/>
</dbReference>
<organism evidence="2 3">
    <name type="scientific">Salibacterium qingdaonense</name>
    <dbReference type="NCBI Taxonomy" id="266892"/>
    <lineage>
        <taxon>Bacteria</taxon>
        <taxon>Bacillati</taxon>
        <taxon>Bacillota</taxon>
        <taxon>Bacilli</taxon>
        <taxon>Bacillales</taxon>
        <taxon>Bacillaceae</taxon>
    </lineage>
</organism>
<dbReference type="STRING" id="266892.SAMN04488054_10979"/>
<evidence type="ECO:0000313" key="3">
    <source>
        <dbReference type="Proteomes" id="UP000199668"/>
    </source>
</evidence>
<dbReference type="RefSeq" id="WP_407690170.1">
    <property type="nucleotide sequence ID" value="NZ_FOTY01000009.1"/>
</dbReference>
<feature type="disulfide bond" evidence="1">
    <location>
        <begin position="88"/>
        <end position="92"/>
    </location>
</feature>
<protein>
    <submittedName>
        <fullName evidence="2">Uncharacterized protein YutD</fullName>
    </submittedName>
</protein>
<keyword evidence="3" id="KW-1185">Reference proteome</keyword>
<dbReference type="AlphaFoldDB" id="A0A1I4LYT9"/>